<dbReference type="InterPro" id="IPR008554">
    <property type="entry name" value="Glutaredoxin-like"/>
</dbReference>
<dbReference type="EMBL" id="CP007142">
    <property type="protein sequence ID" value="AJQ95343.1"/>
    <property type="molecule type" value="Genomic_DNA"/>
</dbReference>
<sequence length="79" mass="9202">MNTLFLYTTEGCHLCEEAEKILQPLAIEFHFKIEKVEIADDGYLVDIYGTRIPVIKMGTEKDDLGWPFDHHDVIEYLTE</sequence>
<dbReference type="RefSeq" id="WP_044617667.1">
    <property type="nucleotide sequence ID" value="NZ_CP007142.1"/>
</dbReference>
<dbReference type="AlphaFoldDB" id="A0A0C5VPM0"/>
<proteinExistence type="predicted"/>
<accession>A0A0C5VPM0</accession>
<reference evidence="1 2" key="1">
    <citation type="submission" date="2014-01" db="EMBL/GenBank/DDBJ databases">
        <title>Full genme sequencing of cellulolytic bacterium Gynuella sunshinyii YC6258T gen. nov., sp. nov.</title>
        <authorList>
            <person name="Khan H."/>
            <person name="Chung E.J."/>
            <person name="Chung Y.R."/>
        </authorList>
    </citation>
    <scope>NUCLEOTIDE SEQUENCE [LARGE SCALE GENOMIC DNA]</scope>
    <source>
        <strain evidence="1 2">YC6258</strain>
    </source>
</reference>
<dbReference type="HOGENOM" id="CLU_125054_4_2_6"/>
<protein>
    <recommendedName>
        <fullName evidence="3">Glutaredoxin-like domain (DUF836)</fullName>
    </recommendedName>
</protein>
<dbReference type="InterPro" id="IPR036249">
    <property type="entry name" value="Thioredoxin-like_sf"/>
</dbReference>
<dbReference type="Proteomes" id="UP000032266">
    <property type="component" value="Chromosome"/>
</dbReference>
<dbReference type="KEGG" id="gsn:YC6258_03307"/>
<name>A0A0C5VPM0_9GAMM</name>
<keyword evidence="2" id="KW-1185">Reference proteome</keyword>
<dbReference type="SUPFAM" id="SSF52833">
    <property type="entry name" value="Thioredoxin-like"/>
    <property type="match status" value="1"/>
</dbReference>
<evidence type="ECO:0008006" key="3">
    <source>
        <dbReference type="Google" id="ProtNLM"/>
    </source>
</evidence>
<evidence type="ECO:0000313" key="1">
    <source>
        <dbReference type="EMBL" id="AJQ95343.1"/>
    </source>
</evidence>
<dbReference type="Gene3D" id="3.40.30.10">
    <property type="entry name" value="Glutaredoxin"/>
    <property type="match status" value="1"/>
</dbReference>
<dbReference type="OrthoDB" id="8537427at2"/>
<dbReference type="STRING" id="1445510.YC6258_03307"/>
<evidence type="ECO:0000313" key="2">
    <source>
        <dbReference type="Proteomes" id="UP000032266"/>
    </source>
</evidence>
<organism evidence="1 2">
    <name type="scientific">Gynuella sunshinyii YC6258</name>
    <dbReference type="NCBI Taxonomy" id="1445510"/>
    <lineage>
        <taxon>Bacteria</taxon>
        <taxon>Pseudomonadati</taxon>
        <taxon>Pseudomonadota</taxon>
        <taxon>Gammaproteobacteria</taxon>
        <taxon>Oceanospirillales</taxon>
        <taxon>Saccharospirillaceae</taxon>
        <taxon>Gynuella</taxon>
    </lineage>
</organism>
<dbReference type="Pfam" id="PF05768">
    <property type="entry name" value="Glrx-like"/>
    <property type="match status" value="1"/>
</dbReference>
<gene>
    <name evidence="1" type="ORF">YC6258_03307</name>
</gene>